<accession>U2IWV2</accession>
<dbReference type="STRING" id="1346330.M472_00120"/>
<gene>
    <name evidence="1" type="ORF">M472_00120</name>
</gene>
<proteinExistence type="predicted"/>
<evidence type="ECO:0000313" key="1">
    <source>
        <dbReference type="EMBL" id="ERJ57159.1"/>
    </source>
</evidence>
<protein>
    <submittedName>
        <fullName evidence="1">Uncharacterized protein</fullName>
    </submittedName>
</protein>
<name>U2IWV2_9SPHI</name>
<sequence>MIKEREMNMNYPGDISLVKEISWIIHMAYKGQTTFI</sequence>
<comment type="caution">
    <text evidence="1">The sequence shown here is derived from an EMBL/GenBank/DDBJ whole genome shotgun (WGS) entry which is preliminary data.</text>
</comment>
<dbReference type="EMBL" id="ATDL01000022">
    <property type="protein sequence ID" value="ERJ57159.1"/>
    <property type="molecule type" value="Genomic_DNA"/>
</dbReference>
<keyword evidence="2" id="KW-1185">Reference proteome</keyword>
<dbReference type="AlphaFoldDB" id="U2IWV2"/>
<dbReference type="Proteomes" id="UP000016584">
    <property type="component" value="Unassembled WGS sequence"/>
</dbReference>
<organism evidence="1 2">
    <name type="scientific">Sphingobacterium paucimobilis HER1398</name>
    <dbReference type="NCBI Taxonomy" id="1346330"/>
    <lineage>
        <taxon>Bacteria</taxon>
        <taxon>Pseudomonadati</taxon>
        <taxon>Bacteroidota</taxon>
        <taxon>Sphingobacteriia</taxon>
        <taxon>Sphingobacteriales</taxon>
        <taxon>Sphingobacteriaceae</taxon>
        <taxon>Sphingobacterium</taxon>
    </lineage>
</organism>
<evidence type="ECO:0000313" key="2">
    <source>
        <dbReference type="Proteomes" id="UP000016584"/>
    </source>
</evidence>
<reference evidence="1 2" key="1">
    <citation type="journal article" date="2013" name="Genome Announc.">
        <title>The Draft Genome Sequence of Sphingomonas paucimobilis Strain HER1398 (Proteobacteria), Host to the Giant PAU Phage, Indicates That It Is a Member of the Genus Sphingobacterium (Bacteroidetes).</title>
        <authorList>
            <person name="White R.A.III."/>
            <person name="Suttle C.A."/>
        </authorList>
    </citation>
    <scope>NUCLEOTIDE SEQUENCE [LARGE SCALE GENOMIC DNA]</scope>
    <source>
        <strain evidence="1 2">HER1398</strain>
    </source>
</reference>